<sequence length="54" mass="6506">MTTARKLLVSLEDTPYYHCHVRCVRRAFLCGDDKYSGANYDHRREWIKEKIMTQ</sequence>
<reference evidence="1" key="1">
    <citation type="submission" date="2018-06" db="EMBL/GenBank/DDBJ databases">
        <authorList>
            <person name="Zhirakovskaya E."/>
        </authorList>
    </citation>
    <scope>NUCLEOTIDE SEQUENCE</scope>
</reference>
<dbReference type="AlphaFoldDB" id="A0A3B0W8J0"/>
<accession>A0A3B0W8J0</accession>
<organism evidence="1">
    <name type="scientific">hydrothermal vent metagenome</name>
    <dbReference type="NCBI Taxonomy" id="652676"/>
    <lineage>
        <taxon>unclassified sequences</taxon>
        <taxon>metagenomes</taxon>
        <taxon>ecological metagenomes</taxon>
    </lineage>
</organism>
<gene>
    <name evidence="1" type="ORF">MNBD_GAMMA03-808</name>
</gene>
<feature type="non-terminal residue" evidence="1">
    <location>
        <position position="54"/>
    </location>
</feature>
<proteinExistence type="predicted"/>
<evidence type="ECO:0000313" key="1">
    <source>
        <dbReference type="EMBL" id="VAW48740.1"/>
    </source>
</evidence>
<name>A0A3B0W8J0_9ZZZZ</name>
<protein>
    <submittedName>
        <fullName evidence="1">Mobile element protein</fullName>
    </submittedName>
</protein>
<dbReference type="EMBL" id="UOFC01000227">
    <property type="protein sequence ID" value="VAW48740.1"/>
    <property type="molecule type" value="Genomic_DNA"/>
</dbReference>